<feature type="transmembrane region" description="Helical" evidence="5">
    <location>
        <begin position="278"/>
        <end position="297"/>
    </location>
</feature>
<feature type="transmembrane region" description="Helical" evidence="5">
    <location>
        <begin position="100"/>
        <end position="122"/>
    </location>
</feature>
<feature type="transmembrane region" description="Helical" evidence="5">
    <location>
        <begin position="180"/>
        <end position="203"/>
    </location>
</feature>
<keyword evidence="2 5" id="KW-0812">Transmembrane</keyword>
<gene>
    <name evidence="7" type="ORF">ACFQ1S_13320</name>
</gene>
<dbReference type="Pfam" id="PF01061">
    <property type="entry name" value="ABC2_membrane"/>
    <property type="match status" value="1"/>
</dbReference>
<dbReference type="InterPro" id="IPR051784">
    <property type="entry name" value="Nod_factor_ABC_transporter"/>
</dbReference>
<reference evidence="8" key="1">
    <citation type="journal article" date="2019" name="Int. J. Syst. Evol. Microbiol.">
        <title>The Global Catalogue of Microorganisms (GCM) 10K type strain sequencing project: providing services to taxonomists for standard genome sequencing and annotation.</title>
        <authorList>
            <consortium name="The Broad Institute Genomics Platform"/>
            <consortium name="The Broad Institute Genome Sequencing Center for Infectious Disease"/>
            <person name="Wu L."/>
            <person name="Ma J."/>
        </authorList>
    </citation>
    <scope>NUCLEOTIDE SEQUENCE [LARGE SCALE GENOMIC DNA]</scope>
    <source>
        <strain evidence="8">JCM 31486</strain>
    </source>
</reference>
<keyword evidence="5" id="KW-1003">Cell membrane</keyword>
<evidence type="ECO:0000313" key="8">
    <source>
        <dbReference type="Proteomes" id="UP001597045"/>
    </source>
</evidence>
<keyword evidence="5" id="KW-0813">Transport</keyword>
<accession>A0ABW3M7P4</accession>
<feature type="transmembrane region" description="Helical" evidence="5">
    <location>
        <begin position="60"/>
        <end position="85"/>
    </location>
</feature>
<proteinExistence type="inferred from homology"/>
<evidence type="ECO:0000256" key="3">
    <source>
        <dbReference type="ARBA" id="ARBA00022989"/>
    </source>
</evidence>
<comment type="similarity">
    <text evidence="5">Belongs to the ABC-2 integral membrane protein family.</text>
</comment>
<evidence type="ECO:0000256" key="5">
    <source>
        <dbReference type="RuleBase" id="RU361157"/>
    </source>
</evidence>
<dbReference type="Proteomes" id="UP001597045">
    <property type="component" value="Unassembled WGS sequence"/>
</dbReference>
<feature type="transmembrane region" description="Helical" evidence="5">
    <location>
        <begin position="210"/>
        <end position="230"/>
    </location>
</feature>
<protein>
    <recommendedName>
        <fullName evidence="5">Transport permease protein</fullName>
    </recommendedName>
</protein>
<keyword evidence="4 5" id="KW-0472">Membrane</keyword>
<comment type="subcellular location">
    <subcellularLocation>
        <location evidence="5">Cell membrane</location>
        <topology evidence="5">Multi-pass membrane protein</topology>
    </subcellularLocation>
    <subcellularLocation>
        <location evidence="1">Membrane</location>
        <topology evidence="1">Multi-pass membrane protein</topology>
    </subcellularLocation>
</comment>
<dbReference type="PANTHER" id="PTHR43229">
    <property type="entry name" value="NODULATION PROTEIN J"/>
    <property type="match status" value="1"/>
</dbReference>
<organism evidence="7 8">
    <name type="scientific">Kibdelosporangium lantanae</name>
    <dbReference type="NCBI Taxonomy" id="1497396"/>
    <lineage>
        <taxon>Bacteria</taxon>
        <taxon>Bacillati</taxon>
        <taxon>Actinomycetota</taxon>
        <taxon>Actinomycetes</taxon>
        <taxon>Pseudonocardiales</taxon>
        <taxon>Pseudonocardiaceae</taxon>
        <taxon>Kibdelosporangium</taxon>
    </lineage>
</organism>
<comment type="caution">
    <text evidence="7">The sequence shown here is derived from an EMBL/GenBank/DDBJ whole genome shotgun (WGS) entry which is preliminary data.</text>
</comment>
<feature type="transmembrane region" description="Helical" evidence="5">
    <location>
        <begin position="152"/>
        <end position="174"/>
    </location>
</feature>
<keyword evidence="8" id="KW-1185">Reference proteome</keyword>
<sequence>MTRAGDRVFSGLAKGSGVLIVVLIVAIGVFLLIQAIPALSADNGNFLFGRTWSVQDPNNLVFGVLDLLVFTILSPIMFVLLFAYVFGGSISVPGVSYQEFLIAGIFVQTAVFGATWTGLSLAEDIQKGIIDRFRSLPMARSAVLIGRTTSDVVINIISLAVMSLTGLVVGWRVHTSFFEVVAAFALLLLFAYALSWTMAVVGLWIRSPEVFNNASFIVIFPLTFIANTFVPSDNLPTVLRVIAEWNPVSAVTQASRELFGNTPPQMRVPDAWPLRHSALASLIWTAIILLIFVPLAIRRYRKAVSR</sequence>
<dbReference type="InterPro" id="IPR047817">
    <property type="entry name" value="ABC2_TM_bact-type"/>
</dbReference>
<dbReference type="InterPro" id="IPR013525">
    <property type="entry name" value="ABC2_TM"/>
</dbReference>
<feature type="transmembrane region" description="Helical" evidence="5">
    <location>
        <begin position="17"/>
        <end position="39"/>
    </location>
</feature>
<evidence type="ECO:0000259" key="6">
    <source>
        <dbReference type="PROSITE" id="PS51012"/>
    </source>
</evidence>
<name>A0ABW3M7P4_9PSEU</name>
<evidence type="ECO:0000313" key="7">
    <source>
        <dbReference type="EMBL" id="MFD1046463.1"/>
    </source>
</evidence>
<evidence type="ECO:0000256" key="2">
    <source>
        <dbReference type="ARBA" id="ARBA00022692"/>
    </source>
</evidence>
<feature type="domain" description="ABC transmembrane type-2" evidence="6">
    <location>
        <begin position="66"/>
        <end position="303"/>
    </location>
</feature>
<keyword evidence="3 5" id="KW-1133">Transmembrane helix</keyword>
<dbReference type="EMBL" id="JBHTIS010000663">
    <property type="protein sequence ID" value="MFD1046463.1"/>
    <property type="molecule type" value="Genomic_DNA"/>
</dbReference>
<evidence type="ECO:0000256" key="1">
    <source>
        <dbReference type="ARBA" id="ARBA00004141"/>
    </source>
</evidence>
<dbReference type="PROSITE" id="PS51012">
    <property type="entry name" value="ABC_TM2"/>
    <property type="match status" value="1"/>
</dbReference>
<evidence type="ECO:0000256" key="4">
    <source>
        <dbReference type="ARBA" id="ARBA00023136"/>
    </source>
</evidence>
<dbReference type="PANTHER" id="PTHR43229:SF2">
    <property type="entry name" value="NODULATION PROTEIN J"/>
    <property type="match status" value="1"/>
</dbReference>